<dbReference type="InterPro" id="IPR015943">
    <property type="entry name" value="WD40/YVTN_repeat-like_dom_sf"/>
</dbReference>
<keyword evidence="2" id="KW-0472">Membrane</keyword>
<organism evidence="3 4">
    <name type="scientific">Leucocoprinus birnbaumii</name>
    <dbReference type="NCBI Taxonomy" id="56174"/>
    <lineage>
        <taxon>Eukaryota</taxon>
        <taxon>Fungi</taxon>
        <taxon>Dikarya</taxon>
        <taxon>Basidiomycota</taxon>
        <taxon>Agaricomycotina</taxon>
        <taxon>Agaricomycetes</taxon>
        <taxon>Agaricomycetidae</taxon>
        <taxon>Agaricales</taxon>
        <taxon>Agaricineae</taxon>
        <taxon>Agaricaceae</taxon>
        <taxon>Leucocoprinus</taxon>
    </lineage>
</organism>
<gene>
    <name evidence="3" type="ORF">NP233_g11697</name>
</gene>
<keyword evidence="4" id="KW-1185">Reference proteome</keyword>
<keyword evidence="2" id="KW-0812">Transmembrane</keyword>
<dbReference type="Proteomes" id="UP001213000">
    <property type="component" value="Unassembled WGS sequence"/>
</dbReference>
<evidence type="ECO:0000256" key="2">
    <source>
        <dbReference type="SAM" id="Phobius"/>
    </source>
</evidence>
<accession>A0AAD5YNQ4</accession>
<protein>
    <submittedName>
        <fullName evidence="3">Uncharacterized protein</fullName>
    </submittedName>
</protein>
<dbReference type="EMBL" id="JANIEX010001467">
    <property type="protein sequence ID" value="KAJ3557613.1"/>
    <property type="molecule type" value="Genomic_DNA"/>
</dbReference>
<reference evidence="3" key="1">
    <citation type="submission" date="2022-07" db="EMBL/GenBank/DDBJ databases">
        <title>Genome Sequence of Leucocoprinus birnbaumii.</title>
        <authorList>
            <person name="Buettner E."/>
        </authorList>
    </citation>
    <scope>NUCLEOTIDE SEQUENCE</scope>
    <source>
        <strain evidence="3">VT141</strain>
    </source>
</reference>
<feature type="region of interest" description="Disordered" evidence="1">
    <location>
        <begin position="865"/>
        <end position="893"/>
    </location>
</feature>
<evidence type="ECO:0000313" key="4">
    <source>
        <dbReference type="Proteomes" id="UP001213000"/>
    </source>
</evidence>
<dbReference type="AlphaFoldDB" id="A0AAD5YNQ4"/>
<dbReference type="Gene3D" id="2.130.10.10">
    <property type="entry name" value="YVTN repeat-like/Quinoprotein amine dehydrogenase"/>
    <property type="match status" value="2"/>
</dbReference>
<evidence type="ECO:0000313" key="3">
    <source>
        <dbReference type="EMBL" id="KAJ3557613.1"/>
    </source>
</evidence>
<dbReference type="SUPFAM" id="SSF50978">
    <property type="entry name" value="WD40 repeat-like"/>
    <property type="match status" value="1"/>
</dbReference>
<dbReference type="InterPro" id="IPR036322">
    <property type="entry name" value="WD40_repeat_dom_sf"/>
</dbReference>
<evidence type="ECO:0000256" key="1">
    <source>
        <dbReference type="SAM" id="MobiDB-lite"/>
    </source>
</evidence>
<sequence length="893" mass="100017">MSLDQQTISSANSEPTRSKSFDYAYTNDEGIKRSFLIFSGKINELDKQLGRFANECLKLGRVAGLLLAIKVSRELLRRAREAFFRNATALLPELYELARIDSNSKSRDPSSEHYFIPPQYFNEPPLPFDVLPSVLEELAQSFNRLHVRVDEFREFTDEGLHMKSLLLTLEHDLLYRASCARVYSSRLNTPPIQRYVHQFIDELESDFEKVAAALSDFTAVGISAISHEQQRSSQNLTNILTVATFFSGVTGGTLGMAAGADSPTETLKVASMLWFASLVFSVGAALNSLLAMAWKATRSGSRGGKMPFWVTMWIDGSQLIFLGSLYSLHHRLRNRHHLHRTGSHLNLAMLRNPPLPVLKEHAVVIKSSAESVHSNVSKFSRMGGDFSFLPFLHLHREPLHQDAESAVIKATDVDASVEKDDSSVSASPVALKARLQDSVKSVGILNRTISAFVMTGRQHKRGHGNSVVKSKLHIDTGVPSTPMTQLNLPAQPSCTVDLGRYGTIRDVAYSEDGNWLAVTCAKENNSQSWTTVYDAKKMTSYMEAWHEGRAISERLIWSPSSSRLIIKFEHRFDVWDLDAKNLQMVERHHQVQDVEWCGEDSFLVAEHNCVFKMNLTRVMAVYRFEHMHVRSIALERKNNYLIVITRVAKSPEQFEPASGRSEKRIVIYDMDKQEAIYQVPVLENIAHIYPIVGELDLLITHKDQKAFQLWSLDAGLRGSTDPSHRTAITARLKKRTVTSHTDPGDYIGPTCIGGNYGQFILCGTSSGAIDIWRRETGMPYQRFEPQLFGEEGVRCLSWRRTWDTGATFATAGEDSHALHVWQGEEPLLPRSPMPMPDPFTRLSSPRSPNASRWARIQHVAASKQVNAVSTLSSPAPKEVEEDDGIAGNSAPQA</sequence>
<name>A0AAD5YNQ4_9AGAR</name>
<keyword evidence="2" id="KW-1133">Transmembrane helix</keyword>
<feature type="transmembrane region" description="Helical" evidence="2">
    <location>
        <begin position="239"/>
        <end position="260"/>
    </location>
</feature>
<feature type="transmembrane region" description="Helical" evidence="2">
    <location>
        <begin position="306"/>
        <end position="328"/>
    </location>
</feature>
<comment type="caution">
    <text evidence="3">The sequence shown here is derived from an EMBL/GenBank/DDBJ whole genome shotgun (WGS) entry which is preliminary data.</text>
</comment>
<feature type="transmembrane region" description="Helical" evidence="2">
    <location>
        <begin position="272"/>
        <end position="294"/>
    </location>
</feature>
<proteinExistence type="predicted"/>